<name>A0A501XT70_9SPHN</name>
<dbReference type="OrthoDB" id="7874461at2"/>
<feature type="signal peptide" evidence="1">
    <location>
        <begin position="1"/>
        <end position="23"/>
    </location>
</feature>
<dbReference type="Proteomes" id="UP000319897">
    <property type="component" value="Unassembled WGS sequence"/>
</dbReference>
<evidence type="ECO:0000256" key="1">
    <source>
        <dbReference type="SAM" id="SignalP"/>
    </source>
</evidence>
<gene>
    <name evidence="3" type="ORF">FJQ54_01770</name>
</gene>
<evidence type="ECO:0000259" key="2">
    <source>
        <dbReference type="Pfam" id="PF07589"/>
    </source>
</evidence>
<feature type="chain" id="PRO_5021327034" evidence="1">
    <location>
        <begin position="24"/>
        <end position="238"/>
    </location>
</feature>
<dbReference type="Gene3D" id="2.60.120.260">
    <property type="entry name" value="Galactose-binding domain-like"/>
    <property type="match status" value="1"/>
</dbReference>
<dbReference type="NCBIfam" id="NF035944">
    <property type="entry name" value="PEPxxWA-CTERM"/>
    <property type="match status" value="1"/>
</dbReference>
<evidence type="ECO:0000313" key="3">
    <source>
        <dbReference type="EMBL" id="TPE63619.1"/>
    </source>
</evidence>
<sequence>MKMIFRIGFTALTFAALSGGAQAANLLTNGSFEQPVLSAMSTNIAFYGLGSTAMTGWTVDKLPGGDAVVQLTNNSAFAGLTGTDGVQWLDLTGNVGRGAGVLSNGVATTAGTNYLVSFDVGAVYYNGSYGAATVDLYVNNALAGSYTVQPGATNGFNWVRYSYGFAGTGAPVTIGLYASKSLGSSNLGVGLDNVVMEAKAPVVPGVPEPASWALMIAGFGLTGAAVRRRKNVGAMCIA</sequence>
<evidence type="ECO:0000313" key="4">
    <source>
        <dbReference type="Proteomes" id="UP000319897"/>
    </source>
</evidence>
<dbReference type="AlphaFoldDB" id="A0A501XT70"/>
<keyword evidence="1" id="KW-0732">Signal</keyword>
<dbReference type="NCBIfam" id="TIGR02595">
    <property type="entry name" value="PEP_CTERM"/>
    <property type="match status" value="1"/>
</dbReference>
<dbReference type="EMBL" id="VFSU01000011">
    <property type="protein sequence ID" value="TPE63619.1"/>
    <property type="molecule type" value="Genomic_DNA"/>
</dbReference>
<dbReference type="Pfam" id="PF07589">
    <property type="entry name" value="PEP-CTERM"/>
    <property type="match status" value="1"/>
</dbReference>
<organism evidence="3 4">
    <name type="scientific">Sandaracinobacter neustonicus</name>
    <dbReference type="NCBI Taxonomy" id="1715348"/>
    <lineage>
        <taxon>Bacteria</taxon>
        <taxon>Pseudomonadati</taxon>
        <taxon>Pseudomonadota</taxon>
        <taxon>Alphaproteobacteria</taxon>
        <taxon>Sphingomonadales</taxon>
        <taxon>Sphingosinicellaceae</taxon>
        <taxon>Sandaracinobacter</taxon>
    </lineage>
</organism>
<comment type="caution">
    <text evidence="3">The sequence shown here is derived from an EMBL/GenBank/DDBJ whole genome shotgun (WGS) entry which is preliminary data.</text>
</comment>
<feature type="domain" description="Ice-binding protein C-terminal" evidence="2">
    <location>
        <begin position="206"/>
        <end position="229"/>
    </location>
</feature>
<dbReference type="InterPro" id="IPR013424">
    <property type="entry name" value="Ice-binding_C"/>
</dbReference>
<reference evidence="3 4" key="1">
    <citation type="submission" date="2019-06" db="EMBL/GenBank/DDBJ databases">
        <authorList>
            <person name="Lee I."/>
            <person name="Jang G.I."/>
            <person name="Hwang C.Y."/>
        </authorList>
    </citation>
    <scope>NUCLEOTIDE SEQUENCE [LARGE SCALE GENOMIC DNA]</scope>
    <source>
        <strain evidence="3 4">PAMC 28131</strain>
    </source>
</reference>
<protein>
    <submittedName>
        <fullName evidence="3">PEP-CTERM sorting domain-containing protein</fullName>
    </submittedName>
</protein>
<accession>A0A501XT70</accession>
<dbReference type="RefSeq" id="WP_140926569.1">
    <property type="nucleotide sequence ID" value="NZ_VFSU01000011.1"/>
</dbReference>
<keyword evidence="4" id="KW-1185">Reference proteome</keyword>
<proteinExistence type="predicted"/>